<accession>A0ABR7Q7I2</accession>
<feature type="transmembrane region" description="Helical" evidence="1">
    <location>
        <begin position="181"/>
        <end position="199"/>
    </location>
</feature>
<feature type="transmembrane region" description="Helical" evidence="1">
    <location>
        <begin position="102"/>
        <end position="120"/>
    </location>
</feature>
<keyword evidence="1" id="KW-1133">Transmembrane helix</keyword>
<comment type="caution">
    <text evidence="2">The sequence shown here is derived from an EMBL/GenBank/DDBJ whole genome shotgun (WGS) entry which is preliminary data.</text>
</comment>
<feature type="transmembrane region" description="Helical" evidence="1">
    <location>
        <begin position="282"/>
        <end position="299"/>
    </location>
</feature>
<reference evidence="2 3" key="1">
    <citation type="submission" date="2020-07" db="EMBL/GenBank/DDBJ databases">
        <title>Description of Kordia aestuariivivens sp. nov., isolated from a tidal flat.</title>
        <authorList>
            <person name="Park S."/>
            <person name="Yoon J.-H."/>
        </authorList>
    </citation>
    <scope>NUCLEOTIDE SEQUENCE [LARGE SCALE GENOMIC DNA]</scope>
    <source>
        <strain evidence="2 3">YSTF-M3</strain>
    </source>
</reference>
<feature type="transmembrane region" description="Helical" evidence="1">
    <location>
        <begin position="240"/>
        <end position="261"/>
    </location>
</feature>
<evidence type="ECO:0000313" key="3">
    <source>
        <dbReference type="Proteomes" id="UP000619238"/>
    </source>
</evidence>
<feature type="transmembrane region" description="Helical" evidence="1">
    <location>
        <begin position="30"/>
        <end position="48"/>
    </location>
</feature>
<dbReference type="RefSeq" id="WP_187561569.1">
    <property type="nucleotide sequence ID" value="NZ_JACGWS010000004.1"/>
</dbReference>
<sequence>MKTLNIDFLNTGLILLSFLLAYWLPFELFLLAYAILGPLHYFTEINWIRDKNYFVANNKIWIYLTIVFSLVLSIPPLLRLSIFADYKDYDLVRQIVYYLPTYLNSCFFIAIACAIAFIGFKKKSHQYLTIALGVVLAVLLHFFPLYHIIIGVLLPTVIHVYLFTLLFMWYGNLKSNSKVGYFNVLLMVLIPFIIAYMSFSTQHIVIGETTEGIYRQNSFHLLNINISKLLGLSDGTTFSFFRIFDVKIQIFISFAYTYHYLNWFSKTTVIGWHKMLTQKRSLLILTLWIVSVALYFYNYKIGLTLLLFLSLLHVFMEFPLNVISIKAIGQSIFNPKKT</sequence>
<keyword evidence="3" id="KW-1185">Reference proteome</keyword>
<evidence type="ECO:0000313" key="2">
    <source>
        <dbReference type="EMBL" id="MBC8754514.1"/>
    </source>
</evidence>
<name>A0ABR7Q7I2_9FLAO</name>
<evidence type="ECO:0008006" key="4">
    <source>
        <dbReference type="Google" id="ProtNLM"/>
    </source>
</evidence>
<feature type="transmembrane region" description="Helical" evidence="1">
    <location>
        <begin position="305"/>
        <end position="328"/>
    </location>
</feature>
<proteinExistence type="predicted"/>
<protein>
    <recommendedName>
        <fullName evidence="4">Beta-carotene 15,15'-monooxygenase</fullName>
    </recommendedName>
</protein>
<feature type="transmembrane region" description="Helical" evidence="1">
    <location>
        <begin position="60"/>
        <end position="82"/>
    </location>
</feature>
<feature type="transmembrane region" description="Helical" evidence="1">
    <location>
        <begin position="127"/>
        <end position="143"/>
    </location>
</feature>
<evidence type="ECO:0000256" key="1">
    <source>
        <dbReference type="SAM" id="Phobius"/>
    </source>
</evidence>
<gene>
    <name evidence="2" type="ORF">H2O64_07505</name>
</gene>
<keyword evidence="1" id="KW-0472">Membrane</keyword>
<dbReference type="EMBL" id="JACGWS010000004">
    <property type="protein sequence ID" value="MBC8754514.1"/>
    <property type="molecule type" value="Genomic_DNA"/>
</dbReference>
<dbReference type="Proteomes" id="UP000619238">
    <property type="component" value="Unassembled WGS sequence"/>
</dbReference>
<feature type="transmembrane region" description="Helical" evidence="1">
    <location>
        <begin position="149"/>
        <end position="169"/>
    </location>
</feature>
<organism evidence="2 3">
    <name type="scientific">Kordia aestuariivivens</name>
    <dbReference type="NCBI Taxonomy" id="2759037"/>
    <lineage>
        <taxon>Bacteria</taxon>
        <taxon>Pseudomonadati</taxon>
        <taxon>Bacteroidota</taxon>
        <taxon>Flavobacteriia</taxon>
        <taxon>Flavobacteriales</taxon>
        <taxon>Flavobacteriaceae</taxon>
        <taxon>Kordia</taxon>
    </lineage>
</organism>
<keyword evidence="1" id="KW-0812">Transmembrane</keyword>